<dbReference type="GO" id="GO:0008234">
    <property type="term" value="F:cysteine-type peptidase activity"/>
    <property type="evidence" value="ECO:0007669"/>
    <property type="project" value="UniProtKB-KW"/>
</dbReference>
<evidence type="ECO:0000313" key="8">
    <source>
        <dbReference type="Proteomes" id="UP000009311"/>
    </source>
</evidence>
<dbReference type="PANTHER" id="PTHR47053">
    <property type="entry name" value="MUREIN DD-ENDOPEPTIDASE MEPH-RELATED"/>
    <property type="match status" value="1"/>
</dbReference>
<dbReference type="SUPFAM" id="SSF54001">
    <property type="entry name" value="Cysteine proteinases"/>
    <property type="match status" value="1"/>
</dbReference>
<dbReference type="eggNOG" id="COG0791">
    <property type="taxonomic scope" value="Bacteria"/>
</dbReference>
<dbReference type="EMBL" id="CAKD01000001">
    <property type="protein sequence ID" value="CCI84295.1"/>
    <property type="molecule type" value="Genomic_DNA"/>
</dbReference>
<dbReference type="MEROPS" id="C40.007"/>
<proteinExistence type="inferred from homology"/>
<dbReference type="InterPro" id="IPR038765">
    <property type="entry name" value="Papain-like_cys_pep_sf"/>
</dbReference>
<dbReference type="PROSITE" id="PS51935">
    <property type="entry name" value="NLPC_P60"/>
    <property type="match status" value="1"/>
</dbReference>
<keyword evidence="4" id="KW-0788">Thiol protease</keyword>
<dbReference type="InterPro" id="IPR000064">
    <property type="entry name" value="NLP_P60_dom"/>
</dbReference>
<keyword evidence="8" id="KW-1185">Reference proteome</keyword>
<keyword evidence="3 7" id="KW-0378">Hydrolase</keyword>
<keyword evidence="2" id="KW-0645">Protease</keyword>
<evidence type="ECO:0000256" key="1">
    <source>
        <dbReference type="ARBA" id="ARBA00007074"/>
    </source>
</evidence>
<dbReference type="RefSeq" id="WP_009558838.1">
    <property type="nucleotide sequence ID" value="NZ_AYZN01000004.1"/>
</dbReference>
<dbReference type="GO" id="GO:0006508">
    <property type="term" value="P:proteolysis"/>
    <property type="evidence" value="ECO:0007669"/>
    <property type="project" value="UniProtKB-KW"/>
</dbReference>
<dbReference type="InterPro" id="IPR051202">
    <property type="entry name" value="Peptidase_C40"/>
</dbReference>
<accession>I7JX09</accession>
<sequence>MNFKLFKLGAAAALTVSGASVISNLKPVAATTYKSAIKRVKISYLPGNGVRIWTNYQNGRFMGFRAKDGTEWNVVKTAVDKSGNLWYMVGDNEWIQARYTVDIASTASDLKAEKKSKSLLTKAKEAVTIKLPDKADKTDKKEETKTSKTAKASTKKTAEVATVATSTLNKESKESKNVSQSVDSVQGIINLAKEQVGKSYAWGANGPDTFDCSSLVQYVYQKAAGINLPRTTYDQVKVGQTVSINELQPGDLIFWGSTNAPYHVALYIGNNQYVNAATPEQGVVLQTLSSYYYPTIAKRIL</sequence>
<evidence type="ECO:0000259" key="6">
    <source>
        <dbReference type="PROSITE" id="PS51935"/>
    </source>
</evidence>
<evidence type="ECO:0000313" key="7">
    <source>
        <dbReference type="EMBL" id="CCI84295.1"/>
    </source>
</evidence>
<evidence type="ECO:0000256" key="4">
    <source>
        <dbReference type="ARBA" id="ARBA00022807"/>
    </source>
</evidence>
<feature type="region of interest" description="Disordered" evidence="5">
    <location>
        <begin position="135"/>
        <end position="156"/>
    </location>
</feature>
<reference evidence="7 8" key="1">
    <citation type="submission" date="2012-06" db="EMBL/GenBank/DDBJ databases">
        <title>Draft Genome Sequence of Lactobacillus pasteurii CRBIP 24.76T.</title>
        <authorList>
            <person name="Cousin S."/>
            <person name="Bouchier C."/>
            <person name="Loux V."/>
            <person name="Ma L."/>
            <person name="Creno S."/>
            <person name="Bizet C."/>
            <person name="Clermont D."/>
        </authorList>
    </citation>
    <scope>NUCLEOTIDE SEQUENCE [LARGE SCALE GENOMIC DNA]</scope>
    <source>
        <strain evidence="8">CRBIP 24.76T</strain>
    </source>
</reference>
<dbReference type="Pfam" id="PF00877">
    <property type="entry name" value="NLPC_P60"/>
    <property type="match status" value="1"/>
</dbReference>
<dbReference type="PATRIC" id="fig|1423790.3.peg.1408"/>
<dbReference type="PANTHER" id="PTHR47053:SF1">
    <property type="entry name" value="MUREIN DD-ENDOPEPTIDASE MEPH-RELATED"/>
    <property type="match status" value="1"/>
</dbReference>
<feature type="compositionally biased region" description="Basic and acidic residues" evidence="5">
    <location>
        <begin position="135"/>
        <end position="146"/>
    </location>
</feature>
<evidence type="ECO:0000256" key="2">
    <source>
        <dbReference type="ARBA" id="ARBA00022670"/>
    </source>
</evidence>
<feature type="domain" description="NlpC/P60" evidence="6">
    <location>
        <begin position="182"/>
        <end position="301"/>
    </location>
</feature>
<evidence type="ECO:0000256" key="5">
    <source>
        <dbReference type="SAM" id="MobiDB-lite"/>
    </source>
</evidence>
<dbReference type="STRING" id="1423790.BN53_08780"/>
<gene>
    <name evidence="7" type="ORF">BN53_08780</name>
</gene>
<dbReference type="Gene3D" id="3.90.1720.10">
    <property type="entry name" value="endopeptidase domain like (from Nostoc punctiforme)"/>
    <property type="match status" value="1"/>
</dbReference>
<comment type="similarity">
    <text evidence="1">Belongs to the peptidase C40 family.</text>
</comment>
<evidence type="ECO:0000256" key="3">
    <source>
        <dbReference type="ARBA" id="ARBA00022801"/>
    </source>
</evidence>
<dbReference type="OrthoDB" id="1654978at2"/>
<organism evidence="7 8">
    <name type="scientific">Lactobacillus pasteurii DSM 23907 = CRBIP 24.76</name>
    <dbReference type="NCBI Taxonomy" id="1423790"/>
    <lineage>
        <taxon>Bacteria</taxon>
        <taxon>Bacillati</taxon>
        <taxon>Bacillota</taxon>
        <taxon>Bacilli</taxon>
        <taxon>Lactobacillales</taxon>
        <taxon>Lactobacillaceae</taxon>
        <taxon>Lactobacillus</taxon>
    </lineage>
</organism>
<comment type="caution">
    <text evidence="7">The sequence shown here is derived from an EMBL/GenBank/DDBJ whole genome shotgun (WGS) entry which is preliminary data.</text>
</comment>
<dbReference type="AlphaFoldDB" id="I7JX09"/>
<protein>
    <submittedName>
        <fullName evidence="7">Cell wall-associated hydrolase</fullName>
    </submittedName>
</protein>
<name>I7JX09_9LACO</name>
<dbReference type="Proteomes" id="UP000009311">
    <property type="component" value="Unassembled WGS sequence"/>
</dbReference>